<evidence type="ECO:0000259" key="12">
    <source>
        <dbReference type="PROSITE" id="PS50109"/>
    </source>
</evidence>
<feature type="transmembrane region" description="Helical" evidence="11">
    <location>
        <begin position="85"/>
        <end position="108"/>
    </location>
</feature>
<evidence type="ECO:0000256" key="3">
    <source>
        <dbReference type="ARBA" id="ARBA00012438"/>
    </source>
</evidence>
<dbReference type="InterPro" id="IPR036097">
    <property type="entry name" value="HisK_dim/P_sf"/>
</dbReference>
<dbReference type="Gene3D" id="6.10.340.10">
    <property type="match status" value="1"/>
</dbReference>
<keyword evidence="9" id="KW-0902">Two-component regulatory system</keyword>
<evidence type="ECO:0000256" key="2">
    <source>
        <dbReference type="ARBA" id="ARBA00004370"/>
    </source>
</evidence>
<keyword evidence="8 11" id="KW-1133">Transmembrane helix</keyword>
<dbReference type="CDD" id="cd00082">
    <property type="entry name" value="HisKA"/>
    <property type="match status" value="1"/>
</dbReference>
<comment type="catalytic activity">
    <reaction evidence="1">
        <text>ATP + protein L-histidine = ADP + protein N-phospho-L-histidine.</text>
        <dbReference type="EC" id="2.7.13.3"/>
    </reaction>
</comment>
<evidence type="ECO:0000256" key="10">
    <source>
        <dbReference type="ARBA" id="ARBA00023136"/>
    </source>
</evidence>
<accession>A0ABQ5W590</accession>
<dbReference type="InterPro" id="IPR050428">
    <property type="entry name" value="TCS_sensor_his_kinase"/>
</dbReference>
<dbReference type="InterPro" id="IPR003661">
    <property type="entry name" value="HisK_dim/P_dom"/>
</dbReference>
<dbReference type="Pfam" id="PF00512">
    <property type="entry name" value="HisKA"/>
    <property type="match status" value="1"/>
</dbReference>
<comment type="subcellular location">
    <subcellularLocation>
        <location evidence="2">Membrane</location>
    </subcellularLocation>
</comment>
<reference evidence="15" key="1">
    <citation type="journal article" date="2019" name="Int. J. Syst. Evol. Microbiol.">
        <title>The Global Catalogue of Microorganisms (GCM) 10K type strain sequencing project: providing services to taxonomists for standard genome sequencing and annotation.</title>
        <authorList>
            <consortium name="The Broad Institute Genomics Platform"/>
            <consortium name="The Broad Institute Genome Sequencing Center for Infectious Disease"/>
            <person name="Wu L."/>
            <person name="Ma J."/>
        </authorList>
    </citation>
    <scope>NUCLEOTIDE SEQUENCE [LARGE SCALE GENOMIC DNA]</scope>
    <source>
        <strain evidence="15">NBRC 112416</strain>
    </source>
</reference>
<evidence type="ECO:0000256" key="8">
    <source>
        <dbReference type="ARBA" id="ARBA00022989"/>
    </source>
</evidence>
<dbReference type="InterPro" id="IPR003594">
    <property type="entry name" value="HATPase_dom"/>
</dbReference>
<feature type="transmembrane region" description="Helical" evidence="11">
    <location>
        <begin position="16"/>
        <end position="37"/>
    </location>
</feature>
<keyword evidence="10 11" id="KW-0472">Membrane</keyword>
<feature type="domain" description="Histidine kinase" evidence="12">
    <location>
        <begin position="170"/>
        <end position="391"/>
    </location>
</feature>
<dbReference type="Gene3D" id="1.10.287.130">
    <property type="match status" value="1"/>
</dbReference>
<evidence type="ECO:0000313" key="14">
    <source>
        <dbReference type="EMBL" id="GLQ54956.1"/>
    </source>
</evidence>
<evidence type="ECO:0000256" key="5">
    <source>
        <dbReference type="ARBA" id="ARBA00022679"/>
    </source>
</evidence>
<evidence type="ECO:0000256" key="4">
    <source>
        <dbReference type="ARBA" id="ARBA00022553"/>
    </source>
</evidence>
<sequence length="402" mass="43428">MKILGFPWTIRTRLTLLYAGAFLLAGVALIAFIYLFLGQVLEQQFMIRTAPGAPPLEETPGALDQTRRVVDIMIRRARVDTLQTMLIASGVFVAVLTIAAGIIGWLVAGQALQPLRNITLTARRVADRSLHERIALAGPNDEIKDLADTLDAMLERLDRAFDSQRRFVANASHELRTPLTITRTLIEVALMEAKANASVRQLGTTLLAVNERHERLIDGLLTLAGSEEGAAGRHPLDLCEVAAHVVNEQVTIADKVGVRLDADVRPAPMLGDGFLLERLVQNLVENAIQYNLAEGGWVRIATGMEDGQATLRVENSGPQVPSYEIASLFEPFRRLKSSERLAEPGRRAITRGAGLGLSIVRSVARTHGGEVEAVARTEGGLAVTVRLPAAGDVGDDVISPGT</sequence>
<evidence type="ECO:0000256" key="11">
    <source>
        <dbReference type="SAM" id="Phobius"/>
    </source>
</evidence>
<dbReference type="PROSITE" id="PS50109">
    <property type="entry name" value="HIS_KIN"/>
    <property type="match status" value="1"/>
</dbReference>
<dbReference type="Proteomes" id="UP001156691">
    <property type="component" value="Unassembled WGS sequence"/>
</dbReference>
<evidence type="ECO:0000256" key="1">
    <source>
        <dbReference type="ARBA" id="ARBA00000085"/>
    </source>
</evidence>
<dbReference type="InterPro" id="IPR036890">
    <property type="entry name" value="HATPase_C_sf"/>
</dbReference>
<dbReference type="InterPro" id="IPR003660">
    <property type="entry name" value="HAMP_dom"/>
</dbReference>
<evidence type="ECO:0000313" key="15">
    <source>
        <dbReference type="Proteomes" id="UP001156691"/>
    </source>
</evidence>
<dbReference type="CDD" id="cd00075">
    <property type="entry name" value="HATPase"/>
    <property type="match status" value="1"/>
</dbReference>
<proteinExistence type="predicted"/>
<dbReference type="Pfam" id="PF00672">
    <property type="entry name" value="HAMP"/>
    <property type="match status" value="1"/>
</dbReference>
<name>A0ABQ5W590_9HYPH</name>
<dbReference type="SUPFAM" id="SSF158472">
    <property type="entry name" value="HAMP domain-like"/>
    <property type="match status" value="1"/>
</dbReference>
<protein>
    <recommendedName>
        <fullName evidence="3">histidine kinase</fullName>
        <ecNumber evidence="3">2.7.13.3</ecNumber>
    </recommendedName>
</protein>
<gene>
    <name evidence="14" type="primary">cutS</name>
    <name evidence="14" type="ORF">GCM10010862_22150</name>
</gene>
<keyword evidence="6 11" id="KW-0812">Transmembrane</keyword>
<dbReference type="InterPro" id="IPR005467">
    <property type="entry name" value="His_kinase_dom"/>
</dbReference>
<evidence type="ECO:0000256" key="6">
    <source>
        <dbReference type="ARBA" id="ARBA00022692"/>
    </source>
</evidence>
<dbReference type="RefSeq" id="WP_284340399.1">
    <property type="nucleotide sequence ID" value="NZ_BSNS01000011.1"/>
</dbReference>
<keyword evidence="15" id="KW-1185">Reference proteome</keyword>
<dbReference type="EMBL" id="BSNS01000011">
    <property type="protein sequence ID" value="GLQ54956.1"/>
    <property type="molecule type" value="Genomic_DNA"/>
</dbReference>
<dbReference type="InterPro" id="IPR004358">
    <property type="entry name" value="Sig_transdc_His_kin-like_C"/>
</dbReference>
<evidence type="ECO:0000259" key="13">
    <source>
        <dbReference type="PROSITE" id="PS50885"/>
    </source>
</evidence>
<dbReference type="SUPFAM" id="SSF47384">
    <property type="entry name" value="Homodimeric domain of signal transducing histidine kinase"/>
    <property type="match status" value="1"/>
</dbReference>
<feature type="domain" description="HAMP" evidence="13">
    <location>
        <begin position="109"/>
        <end position="162"/>
    </location>
</feature>
<keyword evidence="4" id="KW-0597">Phosphoprotein</keyword>
<dbReference type="EC" id="2.7.13.3" evidence="3"/>
<dbReference type="SMART" id="SM00387">
    <property type="entry name" value="HATPase_c"/>
    <property type="match status" value="1"/>
</dbReference>
<dbReference type="PRINTS" id="PR00344">
    <property type="entry name" value="BCTRLSENSOR"/>
</dbReference>
<comment type="caution">
    <text evidence="14">The sequence shown here is derived from an EMBL/GenBank/DDBJ whole genome shotgun (WGS) entry which is preliminary data.</text>
</comment>
<evidence type="ECO:0000256" key="9">
    <source>
        <dbReference type="ARBA" id="ARBA00023012"/>
    </source>
</evidence>
<keyword evidence="7" id="KW-0418">Kinase</keyword>
<dbReference type="SMART" id="SM00304">
    <property type="entry name" value="HAMP"/>
    <property type="match status" value="1"/>
</dbReference>
<dbReference type="CDD" id="cd06225">
    <property type="entry name" value="HAMP"/>
    <property type="match status" value="1"/>
</dbReference>
<dbReference type="SUPFAM" id="SSF55874">
    <property type="entry name" value="ATPase domain of HSP90 chaperone/DNA topoisomerase II/histidine kinase"/>
    <property type="match status" value="1"/>
</dbReference>
<dbReference type="PANTHER" id="PTHR45436:SF5">
    <property type="entry name" value="SENSOR HISTIDINE KINASE TRCS"/>
    <property type="match status" value="1"/>
</dbReference>
<dbReference type="Pfam" id="PF02518">
    <property type="entry name" value="HATPase_c"/>
    <property type="match status" value="1"/>
</dbReference>
<dbReference type="PROSITE" id="PS50885">
    <property type="entry name" value="HAMP"/>
    <property type="match status" value="1"/>
</dbReference>
<dbReference type="SMART" id="SM00388">
    <property type="entry name" value="HisKA"/>
    <property type="match status" value="1"/>
</dbReference>
<dbReference type="PANTHER" id="PTHR45436">
    <property type="entry name" value="SENSOR HISTIDINE KINASE YKOH"/>
    <property type="match status" value="1"/>
</dbReference>
<organism evidence="14 15">
    <name type="scientific">Devosia nitrariae</name>
    <dbReference type="NCBI Taxonomy" id="2071872"/>
    <lineage>
        <taxon>Bacteria</taxon>
        <taxon>Pseudomonadati</taxon>
        <taxon>Pseudomonadota</taxon>
        <taxon>Alphaproteobacteria</taxon>
        <taxon>Hyphomicrobiales</taxon>
        <taxon>Devosiaceae</taxon>
        <taxon>Devosia</taxon>
    </lineage>
</organism>
<keyword evidence="5" id="KW-0808">Transferase</keyword>
<evidence type="ECO:0000256" key="7">
    <source>
        <dbReference type="ARBA" id="ARBA00022777"/>
    </source>
</evidence>
<dbReference type="Gene3D" id="3.30.565.10">
    <property type="entry name" value="Histidine kinase-like ATPase, C-terminal domain"/>
    <property type="match status" value="1"/>
</dbReference>